<dbReference type="RefSeq" id="WP_114468931.1">
    <property type="nucleotide sequence ID" value="NZ_QPJK01000004.1"/>
</dbReference>
<reference evidence="1 2" key="1">
    <citation type="submission" date="2018-07" db="EMBL/GenBank/DDBJ databases">
        <title>Genomic Encyclopedia of Type Strains, Phase IV (KMG-IV): sequencing the most valuable type-strain genomes for metagenomic binning, comparative biology and taxonomic classification.</title>
        <authorList>
            <person name="Goeker M."/>
        </authorList>
    </citation>
    <scope>NUCLEOTIDE SEQUENCE [LARGE SCALE GENOMIC DNA]</scope>
    <source>
        <strain evidence="1 2">DSM 21634</strain>
    </source>
</reference>
<protein>
    <submittedName>
        <fullName evidence="1">Uncharacterized protein</fullName>
    </submittedName>
</protein>
<evidence type="ECO:0000313" key="1">
    <source>
        <dbReference type="EMBL" id="RCW71758.1"/>
    </source>
</evidence>
<sequence>MARIPEPASLSADGRRALRVPLVLGALVLAATLCVPATQYLDLSTPEDQGQRSLPVLVQSLEAQGRVADQPDADRVADTRNLVAANILLRSGYLTRASVQTDPATRRPLYALSLQPEVRGCASVPQDAPAGAQAKPALPLDEAGGLAIAAVAVEKFNRHAVHRTLEWALARSVLALTGRLPELSLGPAQIRPAAVRRLVAAGVGGAAWRPLGQDDHALALALGDECRALGLATALLAMQACTDCSDPAAHALQAYGGQRPRTDAVIDYVPIVQTMAAMAQ</sequence>
<keyword evidence="2" id="KW-1185">Reference proteome</keyword>
<gene>
    <name evidence="1" type="ORF">DES41_104578</name>
</gene>
<dbReference type="OrthoDB" id="9204658at2"/>
<evidence type="ECO:0000313" key="2">
    <source>
        <dbReference type="Proteomes" id="UP000252884"/>
    </source>
</evidence>
<name>A0A368XXJ1_9BURK</name>
<organism evidence="1 2">
    <name type="scientific">Pseudorhodoferax soli</name>
    <dbReference type="NCBI Taxonomy" id="545864"/>
    <lineage>
        <taxon>Bacteria</taxon>
        <taxon>Pseudomonadati</taxon>
        <taxon>Pseudomonadota</taxon>
        <taxon>Betaproteobacteria</taxon>
        <taxon>Burkholderiales</taxon>
        <taxon>Comamonadaceae</taxon>
    </lineage>
</organism>
<dbReference type="AlphaFoldDB" id="A0A368XXJ1"/>
<dbReference type="EMBL" id="QPJK01000004">
    <property type="protein sequence ID" value="RCW71758.1"/>
    <property type="molecule type" value="Genomic_DNA"/>
</dbReference>
<proteinExistence type="predicted"/>
<comment type="caution">
    <text evidence="1">The sequence shown here is derived from an EMBL/GenBank/DDBJ whole genome shotgun (WGS) entry which is preliminary data.</text>
</comment>
<dbReference type="Proteomes" id="UP000252884">
    <property type="component" value="Unassembled WGS sequence"/>
</dbReference>
<accession>A0A368XXJ1</accession>